<dbReference type="Gene3D" id="3.10.10.10">
    <property type="entry name" value="HIV Type 1 Reverse Transcriptase, subunit A, domain 1"/>
    <property type="match status" value="1"/>
</dbReference>
<dbReference type="AlphaFoldDB" id="A0A819GT36"/>
<comment type="caution">
    <text evidence="2">The sequence shown here is derived from an EMBL/GenBank/DDBJ whole genome shotgun (WGS) entry which is preliminary data.</text>
</comment>
<dbReference type="Gene3D" id="3.30.70.270">
    <property type="match status" value="1"/>
</dbReference>
<evidence type="ECO:0000259" key="1">
    <source>
        <dbReference type="PROSITE" id="PS50878"/>
    </source>
</evidence>
<dbReference type="InterPro" id="IPR021109">
    <property type="entry name" value="Peptidase_aspartic_dom_sf"/>
</dbReference>
<dbReference type="SUPFAM" id="SSF56672">
    <property type="entry name" value="DNA/RNA polymerases"/>
    <property type="match status" value="1"/>
</dbReference>
<reference evidence="2" key="1">
    <citation type="submission" date="2021-02" db="EMBL/GenBank/DDBJ databases">
        <authorList>
            <person name="Nowell W R."/>
        </authorList>
    </citation>
    <scope>NUCLEOTIDE SEQUENCE</scope>
</reference>
<dbReference type="CDD" id="cd01647">
    <property type="entry name" value="RT_LTR"/>
    <property type="match status" value="1"/>
</dbReference>
<dbReference type="CDD" id="cd00303">
    <property type="entry name" value="retropepsin_like"/>
    <property type="match status" value="1"/>
</dbReference>
<keyword evidence="3" id="KW-1185">Reference proteome</keyword>
<evidence type="ECO:0000313" key="3">
    <source>
        <dbReference type="Proteomes" id="UP000663866"/>
    </source>
</evidence>
<dbReference type="PROSITE" id="PS50878">
    <property type="entry name" value="RT_POL"/>
    <property type="match status" value="1"/>
</dbReference>
<gene>
    <name evidence="2" type="ORF">OVN521_LOCUS8761</name>
</gene>
<dbReference type="InterPro" id="IPR000477">
    <property type="entry name" value="RT_dom"/>
</dbReference>
<feature type="non-terminal residue" evidence="2">
    <location>
        <position position="784"/>
    </location>
</feature>
<name>A0A819GT36_9BILA</name>
<dbReference type="InterPro" id="IPR001969">
    <property type="entry name" value="Aspartic_peptidase_AS"/>
</dbReference>
<dbReference type="PANTHER" id="PTHR24559">
    <property type="entry name" value="TRANSPOSON TY3-I GAG-POL POLYPROTEIN"/>
    <property type="match status" value="1"/>
</dbReference>
<dbReference type="Pfam" id="PF13975">
    <property type="entry name" value="gag-asp_proteas"/>
    <property type="match status" value="1"/>
</dbReference>
<feature type="domain" description="Reverse transcriptase" evidence="1">
    <location>
        <begin position="586"/>
        <end position="765"/>
    </location>
</feature>
<dbReference type="GO" id="GO:0004190">
    <property type="term" value="F:aspartic-type endopeptidase activity"/>
    <property type="evidence" value="ECO:0007669"/>
    <property type="project" value="InterPro"/>
</dbReference>
<dbReference type="InterPro" id="IPR043502">
    <property type="entry name" value="DNA/RNA_pol_sf"/>
</dbReference>
<dbReference type="SUPFAM" id="SSF50630">
    <property type="entry name" value="Acid proteases"/>
    <property type="match status" value="1"/>
</dbReference>
<sequence>MTDTTLLAKARKARFDDLPNFSGHSSEDDERFLKSIKNITKANDQSENHEILEIVRGKLIQSAEIDPQTSELMMIKHLMSGIHPEFQKELSRRGSTMNTLNEFLKYAKIEQDLNDTFENFHRLSIESTKPNFEINHRQIPSLTNMIERPKQQYQFMNKNNPRSHSFTTQRSDYKRNSNYQYEPRSTFTPNKNIQYNSHQHEFQPKIILIISYDHSHCLIIVEYIHVNDQPTEAIIDTGSAISSIRLDFLKTIHHNNLIYQTKTCQTANSPPLNIIGHIKLEIKIKAVSTYVITHVATNLITSILLGNDWINSNHVHLFGDQNQLTIADQHGQLNFISYVEPTCTNYPALLVHQITIPPYSQVLVDITSSVNDANDFIFEPYEHHIPKSIFIPHTLLNINKHHAKVLLIDAHDRQQILSRNTRIGTISRETTYSIFTTTEFSTTQNSFLHENFQSSPRPLKNCNIRAVLNRQDNSNSTKLNITCDLCNAYFLSGNDLQKYLRAKCYSDQIRKHILESTKHIDNEKHRLAIQDILWRNKILFDPTSSIINIPSQSVIRTGDHPPIYSKQYSASYTDQDIKFQEIQKLLERGQIEESTSPWSSPIVLVKKKDKTMRFCIDYRRLNAITIKDAFPPPRIDEIFDQLSDAVYDTKFDFKSGYFQVPLSKEDRPKTALSTRDNHYQFTVLPQGITNGPATFQRIINHILGPARWKYALAYIDDVIIYSKTFEEHLIHLNDICTMLKNARFRLNPEKCEIAQTQTDYLGHNVKNGEIRPSSNNINGLLNTR</sequence>
<proteinExistence type="predicted"/>
<dbReference type="PANTHER" id="PTHR24559:SF454">
    <property type="entry name" value="RIBONUCLEASE H"/>
    <property type="match status" value="1"/>
</dbReference>
<accession>A0A819GT36</accession>
<dbReference type="Pfam" id="PF00078">
    <property type="entry name" value="RVT_1"/>
    <property type="match status" value="1"/>
</dbReference>
<protein>
    <recommendedName>
        <fullName evidence="1">Reverse transcriptase domain-containing protein</fullName>
    </recommendedName>
</protein>
<dbReference type="InterPro" id="IPR053134">
    <property type="entry name" value="RNA-dir_DNA_polymerase"/>
</dbReference>
<organism evidence="2 3">
    <name type="scientific">Rotaria magnacalcarata</name>
    <dbReference type="NCBI Taxonomy" id="392030"/>
    <lineage>
        <taxon>Eukaryota</taxon>
        <taxon>Metazoa</taxon>
        <taxon>Spiralia</taxon>
        <taxon>Gnathifera</taxon>
        <taxon>Rotifera</taxon>
        <taxon>Eurotatoria</taxon>
        <taxon>Bdelloidea</taxon>
        <taxon>Philodinida</taxon>
        <taxon>Philodinidae</taxon>
        <taxon>Rotaria</taxon>
    </lineage>
</organism>
<dbReference type="InterPro" id="IPR043128">
    <property type="entry name" value="Rev_trsase/Diguanyl_cyclase"/>
</dbReference>
<dbReference type="Gene3D" id="2.40.70.10">
    <property type="entry name" value="Acid Proteases"/>
    <property type="match status" value="1"/>
</dbReference>
<dbReference type="Proteomes" id="UP000663866">
    <property type="component" value="Unassembled WGS sequence"/>
</dbReference>
<dbReference type="PROSITE" id="PS00141">
    <property type="entry name" value="ASP_PROTEASE"/>
    <property type="match status" value="1"/>
</dbReference>
<dbReference type="GO" id="GO:0006508">
    <property type="term" value="P:proteolysis"/>
    <property type="evidence" value="ECO:0007669"/>
    <property type="project" value="InterPro"/>
</dbReference>
<dbReference type="EMBL" id="CAJOBG010001029">
    <property type="protein sequence ID" value="CAF3886808.1"/>
    <property type="molecule type" value="Genomic_DNA"/>
</dbReference>
<evidence type="ECO:0000313" key="2">
    <source>
        <dbReference type="EMBL" id="CAF3886808.1"/>
    </source>
</evidence>